<evidence type="ECO:0000259" key="2">
    <source>
        <dbReference type="Pfam" id="PF03787"/>
    </source>
</evidence>
<evidence type="ECO:0000313" key="3">
    <source>
        <dbReference type="EMBL" id="SDO92957.1"/>
    </source>
</evidence>
<dbReference type="CDD" id="cd09726">
    <property type="entry name" value="RAMP_I_III"/>
    <property type="match status" value="1"/>
</dbReference>
<proteinExistence type="predicted"/>
<dbReference type="NCBIfam" id="TIGR03986">
    <property type="entry name" value="TIGR03986 family CRISPR-associated RAMP protein"/>
    <property type="match status" value="1"/>
</dbReference>
<organism evidence="3 4">
    <name type="scientific">Selenomonas ruminantium</name>
    <dbReference type="NCBI Taxonomy" id="971"/>
    <lineage>
        <taxon>Bacteria</taxon>
        <taxon>Bacillati</taxon>
        <taxon>Bacillota</taxon>
        <taxon>Negativicutes</taxon>
        <taxon>Selenomonadales</taxon>
        <taxon>Selenomonadaceae</taxon>
        <taxon>Selenomonas</taxon>
    </lineage>
</organism>
<dbReference type="EMBL" id="FNJQ01000003">
    <property type="protein sequence ID" value="SDO92957.1"/>
    <property type="molecule type" value="Genomic_DNA"/>
</dbReference>
<reference evidence="3 4" key="1">
    <citation type="submission" date="2016-10" db="EMBL/GenBank/DDBJ databases">
        <authorList>
            <person name="de Groot N.N."/>
        </authorList>
    </citation>
    <scope>NUCLEOTIDE SEQUENCE [LARGE SCALE GENOMIC DNA]</scope>
    <source>
        <strain evidence="3 4">S137</strain>
    </source>
</reference>
<dbReference type="AlphaFoldDB" id="A0A1H0NJL2"/>
<accession>A0A1H0NJL2</accession>
<evidence type="ECO:0000313" key="4">
    <source>
        <dbReference type="Proteomes" id="UP000182412"/>
    </source>
</evidence>
<sequence length="563" mass="64274">MPRQATATYNFVSLPPKVLPAPFDGGAESDEERQENYRSHVLANGKLSGYICLSIKTMTSIFVGNGGSEFFSPNGVPVIPGSSIRGMVKNIFKIVTCGAMRSDKEDSDFNDKHLYFRAMAAKKGGDVKKCYLRQAYTSRVKKENVQAGFLIHNKVENQYYMVYTIVKEMKGRAAEVNAKSPSIYWENSGVTTYTGPMKGGRNPKSHYTIHELPNWSQKVLVEQEVVEAYKTDETRKGVDIFTSPYCKRNGEAVDFTGDSEIDFVAPCFFMEENGHIGHFGYGRFYRIPYRQSIGMAVPKGLQTDTIDYTDAIFGRKELWGSRLSFENAVCTSGRAAQENLAYARILSNPKPTSFQLYLKQDDPTQIMHWDSNGARIRGYKMYWHKRMSWKNQEQKDSTMCPHPIHPVKSGQVFKSRIRFERLSRDELGALLKVFEFAQKDKDICFKIGQGKSIGLGSIRVEAMLKLDGDSYYKQLFDDSGQWHTAETSADFSKYVAEFEEKLKSGLSKEDYHRYQIAQGELSHMLDWKNTTRPDWENKTTAMSINDPEKPFQYRWVLPTARKV</sequence>
<protein>
    <submittedName>
        <fullName evidence="3">CRISPR-associated protein</fullName>
    </submittedName>
</protein>
<name>A0A1H0NJL2_SELRU</name>
<evidence type="ECO:0000256" key="1">
    <source>
        <dbReference type="ARBA" id="ARBA00023118"/>
    </source>
</evidence>
<dbReference type="InterPro" id="IPR023825">
    <property type="entry name" value="CRISPR-assoc_RAMP_BGP1436"/>
</dbReference>
<dbReference type="Pfam" id="PF03787">
    <property type="entry name" value="RAMPs"/>
    <property type="match status" value="1"/>
</dbReference>
<dbReference type="GO" id="GO:0051607">
    <property type="term" value="P:defense response to virus"/>
    <property type="evidence" value="ECO:0007669"/>
    <property type="project" value="UniProtKB-KW"/>
</dbReference>
<dbReference type="Proteomes" id="UP000182412">
    <property type="component" value="Unassembled WGS sequence"/>
</dbReference>
<gene>
    <name evidence="3" type="ORF">SAMN05216366_103106</name>
</gene>
<feature type="domain" description="CRISPR type III-associated protein" evidence="2">
    <location>
        <begin position="55"/>
        <end position="458"/>
    </location>
</feature>
<dbReference type="InterPro" id="IPR005537">
    <property type="entry name" value="RAMP_III_fam"/>
</dbReference>
<keyword evidence="1" id="KW-0051">Antiviral defense</keyword>